<dbReference type="EMBL" id="BGZK01001705">
    <property type="protein sequence ID" value="GBP84918.1"/>
    <property type="molecule type" value="Genomic_DNA"/>
</dbReference>
<gene>
    <name evidence="2" type="ORF">EVAR_60719_1</name>
</gene>
<evidence type="ECO:0000313" key="3">
    <source>
        <dbReference type="Proteomes" id="UP000299102"/>
    </source>
</evidence>
<feature type="compositionally biased region" description="Basic residues" evidence="1">
    <location>
        <begin position="75"/>
        <end position="85"/>
    </location>
</feature>
<dbReference type="AlphaFoldDB" id="A0A4C1ZAS6"/>
<organism evidence="2 3">
    <name type="scientific">Eumeta variegata</name>
    <name type="common">Bagworm moth</name>
    <name type="synonym">Eumeta japonica</name>
    <dbReference type="NCBI Taxonomy" id="151549"/>
    <lineage>
        <taxon>Eukaryota</taxon>
        <taxon>Metazoa</taxon>
        <taxon>Ecdysozoa</taxon>
        <taxon>Arthropoda</taxon>
        <taxon>Hexapoda</taxon>
        <taxon>Insecta</taxon>
        <taxon>Pterygota</taxon>
        <taxon>Neoptera</taxon>
        <taxon>Endopterygota</taxon>
        <taxon>Lepidoptera</taxon>
        <taxon>Glossata</taxon>
        <taxon>Ditrysia</taxon>
        <taxon>Tineoidea</taxon>
        <taxon>Psychidae</taxon>
        <taxon>Oiketicinae</taxon>
        <taxon>Eumeta</taxon>
    </lineage>
</organism>
<comment type="caution">
    <text evidence="2">The sequence shown here is derived from an EMBL/GenBank/DDBJ whole genome shotgun (WGS) entry which is preliminary data.</text>
</comment>
<sequence length="85" mass="9892">MRATSTQARDHGDIGRFIVPPHADRRADKIDLHTKTPSGVRKQCHRRPTRTLLLQRRNAARSFHRSGKERERLGTRKVPHRHVDS</sequence>
<dbReference type="Proteomes" id="UP000299102">
    <property type="component" value="Unassembled WGS sequence"/>
</dbReference>
<feature type="region of interest" description="Disordered" evidence="1">
    <location>
        <begin position="1"/>
        <end position="85"/>
    </location>
</feature>
<reference evidence="2 3" key="1">
    <citation type="journal article" date="2019" name="Commun. Biol.">
        <title>The bagworm genome reveals a unique fibroin gene that provides high tensile strength.</title>
        <authorList>
            <person name="Kono N."/>
            <person name="Nakamura H."/>
            <person name="Ohtoshi R."/>
            <person name="Tomita M."/>
            <person name="Numata K."/>
            <person name="Arakawa K."/>
        </authorList>
    </citation>
    <scope>NUCLEOTIDE SEQUENCE [LARGE SCALE GENOMIC DNA]</scope>
</reference>
<feature type="compositionally biased region" description="Basic and acidic residues" evidence="1">
    <location>
        <begin position="22"/>
        <end position="34"/>
    </location>
</feature>
<accession>A0A4C1ZAS6</accession>
<evidence type="ECO:0000256" key="1">
    <source>
        <dbReference type="SAM" id="MobiDB-lite"/>
    </source>
</evidence>
<evidence type="ECO:0000313" key="2">
    <source>
        <dbReference type="EMBL" id="GBP84918.1"/>
    </source>
</evidence>
<proteinExistence type="predicted"/>
<keyword evidence="3" id="KW-1185">Reference proteome</keyword>
<name>A0A4C1ZAS6_EUMVA</name>
<protein>
    <submittedName>
        <fullName evidence="2">Uncharacterized protein</fullName>
    </submittedName>
</protein>